<feature type="transmembrane region" description="Helical" evidence="7">
    <location>
        <begin position="241"/>
        <end position="259"/>
    </location>
</feature>
<evidence type="ECO:0000313" key="9">
    <source>
        <dbReference type="EMBL" id="QNB46028.1"/>
    </source>
</evidence>
<keyword evidence="2" id="KW-1003">Cell membrane</keyword>
<dbReference type="GO" id="GO:0022857">
    <property type="term" value="F:transmembrane transporter activity"/>
    <property type="evidence" value="ECO:0007669"/>
    <property type="project" value="TreeGrafter"/>
</dbReference>
<name>A0A7G6E1S4_THEFR</name>
<dbReference type="PANTHER" id="PTHR33362">
    <property type="entry name" value="SIALIC ACID TRAP TRANSPORTER PERMEASE PROTEIN SIAT-RELATED"/>
    <property type="match status" value="1"/>
</dbReference>
<dbReference type="InterPro" id="IPR010656">
    <property type="entry name" value="DctM"/>
</dbReference>
<reference evidence="9 10" key="1">
    <citation type="journal article" date="2019" name="Front. Microbiol.">
        <title>Thermoanaerosceptrum fracticalcis gen. nov. sp. nov., a Novel Fumarate-Fermenting Microorganism From a Deep Fractured Carbonate Aquifer of the US Great Basin.</title>
        <authorList>
            <person name="Hamilton-Brehm S.D."/>
            <person name="Stewart L.E."/>
            <person name="Zavarin M."/>
            <person name="Caldwell M."/>
            <person name="Lawson P.A."/>
            <person name="Onstott T.C."/>
            <person name="Grzymski J."/>
            <person name="Neveux I."/>
            <person name="Lollar B.S."/>
            <person name="Russell C.E."/>
            <person name="Moser D.P."/>
        </authorList>
    </citation>
    <scope>NUCLEOTIDE SEQUENCE [LARGE SCALE GENOMIC DNA]</scope>
    <source>
        <strain evidence="9 10">DRI-13</strain>
    </source>
</reference>
<feature type="transmembrane region" description="Helical" evidence="7">
    <location>
        <begin position="313"/>
        <end position="329"/>
    </location>
</feature>
<dbReference type="NCBIfam" id="TIGR00786">
    <property type="entry name" value="dctM"/>
    <property type="match status" value="1"/>
</dbReference>
<feature type="domain" description="TRAP C4-dicarboxylate transport system permease DctM subunit" evidence="8">
    <location>
        <begin position="8"/>
        <end position="416"/>
    </location>
</feature>
<comment type="subcellular location">
    <subcellularLocation>
        <location evidence="1">Cell inner membrane</location>
        <topology evidence="1">Multi-pass membrane protein</topology>
    </subcellularLocation>
</comment>
<dbReference type="EMBL" id="CP045798">
    <property type="protein sequence ID" value="QNB46028.1"/>
    <property type="molecule type" value="Genomic_DNA"/>
</dbReference>
<dbReference type="Proteomes" id="UP000515847">
    <property type="component" value="Chromosome"/>
</dbReference>
<keyword evidence="4 7" id="KW-0812">Transmembrane</keyword>
<evidence type="ECO:0000256" key="2">
    <source>
        <dbReference type="ARBA" id="ARBA00022475"/>
    </source>
</evidence>
<feature type="transmembrane region" description="Helical" evidence="7">
    <location>
        <begin position="271"/>
        <end position="293"/>
    </location>
</feature>
<keyword evidence="10" id="KW-1185">Reference proteome</keyword>
<feature type="transmembrane region" description="Helical" evidence="7">
    <location>
        <begin position="167"/>
        <end position="191"/>
    </location>
</feature>
<evidence type="ECO:0000256" key="7">
    <source>
        <dbReference type="SAM" id="Phobius"/>
    </source>
</evidence>
<dbReference type="RefSeq" id="WP_051966079.1">
    <property type="nucleotide sequence ID" value="NZ_CP045798.1"/>
</dbReference>
<evidence type="ECO:0000256" key="3">
    <source>
        <dbReference type="ARBA" id="ARBA00022519"/>
    </source>
</evidence>
<organism evidence="9 10">
    <name type="scientific">Thermanaerosceptrum fracticalcis</name>
    <dbReference type="NCBI Taxonomy" id="1712410"/>
    <lineage>
        <taxon>Bacteria</taxon>
        <taxon>Bacillati</taxon>
        <taxon>Bacillota</taxon>
        <taxon>Clostridia</taxon>
        <taxon>Eubacteriales</taxon>
        <taxon>Peptococcaceae</taxon>
        <taxon>Thermanaerosceptrum</taxon>
    </lineage>
</organism>
<feature type="transmembrane region" description="Helical" evidence="7">
    <location>
        <begin position="336"/>
        <end position="352"/>
    </location>
</feature>
<keyword evidence="3" id="KW-0997">Cell inner membrane</keyword>
<dbReference type="GO" id="GO:0005886">
    <property type="term" value="C:plasma membrane"/>
    <property type="evidence" value="ECO:0007669"/>
    <property type="project" value="UniProtKB-SubCell"/>
</dbReference>
<protein>
    <submittedName>
        <fullName evidence="9">TRAP transporter large permease subunit</fullName>
    </submittedName>
</protein>
<dbReference type="AlphaFoldDB" id="A0A7G6E1S4"/>
<evidence type="ECO:0000256" key="4">
    <source>
        <dbReference type="ARBA" id="ARBA00022692"/>
    </source>
</evidence>
<evidence type="ECO:0000313" key="10">
    <source>
        <dbReference type="Proteomes" id="UP000515847"/>
    </source>
</evidence>
<feature type="transmembrane region" description="Helical" evidence="7">
    <location>
        <begin position="101"/>
        <end position="122"/>
    </location>
</feature>
<evidence type="ECO:0000256" key="1">
    <source>
        <dbReference type="ARBA" id="ARBA00004429"/>
    </source>
</evidence>
<keyword evidence="6 7" id="KW-0472">Membrane</keyword>
<keyword evidence="5 7" id="KW-1133">Transmembrane helix</keyword>
<feature type="transmembrane region" description="Helical" evidence="7">
    <location>
        <begin position="6"/>
        <end position="33"/>
    </location>
</feature>
<evidence type="ECO:0000259" key="8">
    <source>
        <dbReference type="Pfam" id="PF06808"/>
    </source>
</evidence>
<dbReference type="InterPro" id="IPR004681">
    <property type="entry name" value="TRAP_DctM"/>
</dbReference>
<dbReference type="Pfam" id="PF06808">
    <property type="entry name" value="DctM"/>
    <property type="match status" value="1"/>
</dbReference>
<accession>A0A7G6E1S4</accession>
<sequence length="428" mass="45269">MAIWLFTFIVLFLVIGMPIAFGLGLAVAMTILINGKIPMTMVFQQFYQGVDSFTLIALPLFILAGNLIAQAKIIDDILVLCNVLVGKIRGGLANANIVGSMFFAGISGSAVAETAAIGGALIPAMVKNGYDPDFSVAVTASASVIGPIIPPSIGMVLYGSIMPVSVAALFAGGLVPGIMLGIGLMMVATFISYKRKYPVITEKYGVKGTIKALVKTFPALLMPIIILGGILGGVFTPTEAAAVANIYALLIGFFYYRSLDLKGVISCIKSSMVLAGAVLTIVAITYPLGWLVAMGQVPQHLVEIITSITSNKYLVLFFINIFLLFLGCIMDANANLLIFAPILAPLALQLGIDPVHFGVIFVLNIIIGLATPPFGVCLFVASGIGKIPIERAMKAIIPFVLVEICVLFLVTYFPALILTFPKLMGLIK</sequence>
<proteinExistence type="predicted"/>
<dbReference type="PANTHER" id="PTHR33362:SF2">
    <property type="entry name" value="TRAP TRANSPORTER LARGE PERMEASE PROTEIN"/>
    <property type="match status" value="1"/>
</dbReference>
<dbReference type="PIRSF" id="PIRSF006066">
    <property type="entry name" value="HI0050"/>
    <property type="match status" value="1"/>
</dbReference>
<feature type="transmembrane region" description="Helical" evidence="7">
    <location>
        <begin position="212"/>
        <end position="235"/>
    </location>
</feature>
<dbReference type="OrthoDB" id="9772674at2"/>
<evidence type="ECO:0000256" key="5">
    <source>
        <dbReference type="ARBA" id="ARBA00022989"/>
    </source>
</evidence>
<feature type="transmembrane region" description="Helical" evidence="7">
    <location>
        <begin position="396"/>
        <end position="420"/>
    </location>
</feature>
<dbReference type="KEGG" id="tfr:BR63_06675"/>
<evidence type="ECO:0000256" key="6">
    <source>
        <dbReference type="ARBA" id="ARBA00023136"/>
    </source>
</evidence>
<gene>
    <name evidence="9" type="ORF">BR63_06675</name>
</gene>
<feature type="transmembrane region" description="Helical" evidence="7">
    <location>
        <begin position="358"/>
        <end position="384"/>
    </location>
</feature>
<feature type="transmembrane region" description="Helical" evidence="7">
    <location>
        <begin position="134"/>
        <end position="161"/>
    </location>
</feature>
<feature type="transmembrane region" description="Helical" evidence="7">
    <location>
        <begin position="53"/>
        <end position="74"/>
    </location>
</feature>